<organism evidence="3 4">
    <name type="scientific">Ravibacter arvi</name>
    <dbReference type="NCBI Taxonomy" id="2051041"/>
    <lineage>
        <taxon>Bacteria</taxon>
        <taxon>Pseudomonadati</taxon>
        <taxon>Bacteroidota</taxon>
        <taxon>Cytophagia</taxon>
        <taxon>Cytophagales</taxon>
        <taxon>Spirosomataceae</taxon>
        <taxon>Ravibacter</taxon>
    </lineage>
</organism>
<dbReference type="Pfam" id="PF03382">
    <property type="entry name" value="DUF285"/>
    <property type="match status" value="2"/>
</dbReference>
<dbReference type="EMBL" id="BAABEY010000030">
    <property type="protein sequence ID" value="GAA4443756.1"/>
    <property type="molecule type" value="Genomic_DNA"/>
</dbReference>
<comment type="caution">
    <text evidence="3">The sequence shown here is derived from an EMBL/GenBank/DDBJ whole genome shotgun (WGS) entry which is preliminary data.</text>
</comment>
<dbReference type="InterPro" id="IPR059226">
    <property type="entry name" value="Choice_anch_Q_dom"/>
</dbReference>
<dbReference type="Gene3D" id="2.60.40.10">
    <property type="entry name" value="Immunoglobulins"/>
    <property type="match status" value="1"/>
</dbReference>
<proteinExistence type="predicted"/>
<evidence type="ECO:0000313" key="4">
    <source>
        <dbReference type="Proteomes" id="UP001501508"/>
    </source>
</evidence>
<feature type="domain" description="PKD" evidence="2">
    <location>
        <begin position="30"/>
        <end position="92"/>
    </location>
</feature>
<keyword evidence="4" id="KW-1185">Reference proteome</keyword>
<dbReference type="NCBIfam" id="NF041518">
    <property type="entry name" value="choice_anch_Q"/>
    <property type="match status" value="1"/>
</dbReference>
<dbReference type="SUPFAM" id="SSF51126">
    <property type="entry name" value="Pectin lyase-like"/>
    <property type="match status" value="1"/>
</dbReference>
<dbReference type="PANTHER" id="PTHR11319">
    <property type="entry name" value="G PROTEIN-COUPLED RECEPTOR-RELATED"/>
    <property type="match status" value="1"/>
</dbReference>
<dbReference type="PANTHER" id="PTHR11319:SF35">
    <property type="entry name" value="OUTER MEMBRANE PROTEIN PMPC-RELATED"/>
    <property type="match status" value="1"/>
</dbReference>
<dbReference type="InterPro" id="IPR000601">
    <property type="entry name" value="PKD_dom"/>
</dbReference>
<dbReference type="SUPFAM" id="SSF49299">
    <property type="entry name" value="PKD domain"/>
    <property type="match status" value="1"/>
</dbReference>
<dbReference type="InterPro" id="IPR011050">
    <property type="entry name" value="Pectin_lyase_fold/virulence"/>
</dbReference>
<dbReference type="RefSeq" id="WP_345031184.1">
    <property type="nucleotide sequence ID" value="NZ_BAABEY010000030.1"/>
</dbReference>
<dbReference type="NCBIfam" id="TIGR02167">
    <property type="entry name" value="Liste_lipo_26"/>
    <property type="match status" value="2"/>
</dbReference>
<reference evidence="4" key="1">
    <citation type="journal article" date="2019" name="Int. J. Syst. Evol. Microbiol.">
        <title>The Global Catalogue of Microorganisms (GCM) 10K type strain sequencing project: providing services to taxonomists for standard genome sequencing and annotation.</title>
        <authorList>
            <consortium name="The Broad Institute Genomics Platform"/>
            <consortium name="The Broad Institute Genome Sequencing Center for Infectious Disease"/>
            <person name="Wu L."/>
            <person name="Ma J."/>
        </authorList>
    </citation>
    <scope>NUCLEOTIDE SEQUENCE [LARGE SCALE GENOMIC DNA]</scope>
    <source>
        <strain evidence="4">JCM 31920</strain>
    </source>
</reference>
<dbReference type="InterPro" id="IPR013783">
    <property type="entry name" value="Ig-like_fold"/>
</dbReference>
<accession>A0ABP8M771</accession>
<dbReference type="InterPro" id="IPR035986">
    <property type="entry name" value="PKD_dom_sf"/>
</dbReference>
<evidence type="ECO:0000313" key="3">
    <source>
        <dbReference type="EMBL" id="GAA4443756.1"/>
    </source>
</evidence>
<keyword evidence="1" id="KW-0732">Signal</keyword>
<dbReference type="InterPro" id="IPR005046">
    <property type="entry name" value="DUF285"/>
</dbReference>
<protein>
    <recommendedName>
        <fullName evidence="2">PKD domain-containing protein</fullName>
    </recommendedName>
</protein>
<dbReference type="PROSITE" id="PS50093">
    <property type="entry name" value="PKD"/>
    <property type="match status" value="1"/>
</dbReference>
<dbReference type="Proteomes" id="UP001501508">
    <property type="component" value="Unassembled WGS sequence"/>
</dbReference>
<sequence length="1295" mass="139461">MKRLLLLRVRHLAASFLILLTVSATMALHAQRPFITTWKTEAANETITIPVHSEVTGYNYAVNWGDGTTSAAQTGNATHTYAEAGTYTVSVSGNFPAINFESSASNDANDARLLTVEQWGDQVWQGMRWAFFKCKNLTTVSGTDAPVFAAGSSLDGMFARCGSFNSNLNHWDMSNVVNTAWMFNYATSFTGAIGQWNVSAVITMEAMFEEAHSFNSDISGWNVSNVTNMSRMFFMAKKFNQPIGGWDVSKVTTMYGLFDKAEVFNQDIGDWNVANVEVMSYMFIGAKAFNRNIGDWNVSKVTIMMAMFAETDAFNQYIGDWDVSKVTDFSWMFSYAKAFNQDLDWDVSRVTNFQGMFRGAQQFNGNISNWNLANAQRVSWMFNEAVLFNQDLSSWNLARVNTTERMFMGASSFDKSLGQWNLSNVSDVRNMLSNSGLSRESYDATLMGWVETGNLRTNLNLGAAGLKYCLGEAARQRLIDDFNWTITGDALNCPPVITPGEHLVLYVDLNVNTEAPAYTGSGNSWSNAIPQLAEALKWAREQYAGGNPGWDGADPLKIYVASGTYLPAFHAGDESYTTGGGRHNAFVLVPDVQLYGGFDPANGVQTLEDERLLPQPVNVTRGTVLSGDLGRNDHATDFSGHTENAHHVVIAAGTLGVAKMDGFIITAGAATEEGASLTVNGQSVSAAAGGGTAVVFSRLWQNDCLFFRNTSIRGGGMSNVGGNFHSVFTKTVFLQNAAGARGGALYSNQASVTLENSKIMNNTAAEGGGVYNELSPSVLLSNFVFSGNSAITGGAMVNANCGSTKLINGTVTGNAATLSGGALVKLQSPAVLTNLIIWDNEIGGIATSPEASVYTISGDLPVVSHSLVANWGGSDRWNPGLGTDGGGNMDTDPVFTDAAGGDYTLQACSPAINSGDNSDIPGESVDITGRPRMVHTIVDLGAFEFQDAVQHGGLAQSEDESTTPINGVTSFYGNGEACRLIARIAPAGVNPVSGSVTVRVSLDPEVAFHNNSPYVQRHYLISAPAGGSAKVTLYFTQEEFDSFNEVLPEGPLPANASDAVNKKNLRVFKYEGTNGTSPGDYEGAPLAIIPNEENILWNAVSHRWEVTIDVDGFSGFFIGSAAKPLPVKLVSFAGSSDEHQAVALRWGVTEQQNMFAYDVEHSRDGRTFVRVGTVPASKESEDSFAFRHLPPAGGIAYYRLRLLEADGRSNYSKIISVHLAQRPGVSAYPLPAGDVLWIEARQIAGTTGTLLNVQGLVLKTLTFHSDKQQVDLGLLPQGMYFIRLHDGTSLKVVKK</sequence>
<feature type="chain" id="PRO_5046578273" description="PKD domain-containing protein" evidence="1">
    <location>
        <begin position="27"/>
        <end position="1295"/>
    </location>
</feature>
<evidence type="ECO:0000259" key="2">
    <source>
        <dbReference type="PROSITE" id="PS50093"/>
    </source>
</evidence>
<gene>
    <name evidence="3" type="ORF">GCM10023091_32860</name>
</gene>
<dbReference type="CDD" id="cd00146">
    <property type="entry name" value="PKD"/>
    <property type="match status" value="1"/>
</dbReference>
<feature type="signal peptide" evidence="1">
    <location>
        <begin position="1"/>
        <end position="26"/>
    </location>
</feature>
<evidence type="ECO:0000256" key="1">
    <source>
        <dbReference type="SAM" id="SignalP"/>
    </source>
</evidence>
<name>A0ABP8M771_9BACT</name>
<dbReference type="InterPro" id="IPR011889">
    <property type="entry name" value="Liste_lipo_26"/>
</dbReference>